<dbReference type="STRING" id="330879.Q4WB70"/>
<dbReference type="AlphaFoldDB" id="Q4WB70"/>
<dbReference type="HOGENOM" id="CLU_032338_1_1_1"/>
<keyword evidence="2" id="KW-1003">Cell membrane</keyword>
<dbReference type="eggNOG" id="ENOG502S16U">
    <property type="taxonomic scope" value="Eukaryota"/>
</dbReference>
<feature type="compositionally biased region" description="Basic and acidic residues" evidence="6">
    <location>
        <begin position="63"/>
        <end position="80"/>
    </location>
</feature>
<reference evidence="8 9" key="1">
    <citation type="journal article" date="2005" name="Nature">
        <title>Genomic sequence of the pathogenic and allergenic filamentous fungus Aspergillus fumigatus.</title>
        <authorList>
            <person name="Nierman W.C."/>
            <person name="Pain A."/>
            <person name="Anderson M.J."/>
            <person name="Wortman J.R."/>
            <person name="Kim H.S."/>
            <person name="Arroyo J."/>
            <person name="Berriman M."/>
            <person name="Abe K."/>
            <person name="Archer D.B."/>
            <person name="Bermejo C."/>
            <person name="Bennett J."/>
            <person name="Bowyer P."/>
            <person name="Chen D."/>
            <person name="Collins M."/>
            <person name="Coulsen R."/>
            <person name="Davies R."/>
            <person name="Dyer P.S."/>
            <person name="Farman M."/>
            <person name="Fedorova N."/>
            <person name="Fedorova N."/>
            <person name="Feldblyum T.V."/>
            <person name="Fischer R."/>
            <person name="Fosker N."/>
            <person name="Fraser A."/>
            <person name="Garcia J.L."/>
            <person name="Garcia M.J."/>
            <person name="Goble A."/>
            <person name="Goldman G.H."/>
            <person name="Gomi K."/>
            <person name="Griffith-Jones S."/>
            <person name="Gwilliam R."/>
            <person name="Haas B."/>
            <person name="Haas H."/>
            <person name="Harris D."/>
            <person name="Horiuchi H."/>
            <person name="Huang J."/>
            <person name="Humphray S."/>
            <person name="Jimenez J."/>
            <person name="Keller N."/>
            <person name="Khouri H."/>
            <person name="Kitamoto K."/>
            <person name="Kobayashi T."/>
            <person name="Konzack S."/>
            <person name="Kulkarni R."/>
            <person name="Kumagai T."/>
            <person name="Lafon A."/>
            <person name="Latge J.P."/>
            <person name="Li W."/>
            <person name="Lord A."/>
            <person name="Lu C."/>
            <person name="Majoros W.H."/>
            <person name="May G.S."/>
            <person name="Miller B.L."/>
            <person name="Mohamoud Y."/>
            <person name="Molina M."/>
            <person name="Monod M."/>
            <person name="Mouyna I."/>
            <person name="Mulligan S."/>
            <person name="Murphy L."/>
            <person name="O'Neil S."/>
            <person name="Paulsen I."/>
            <person name="Penalva M.A."/>
            <person name="Pertea M."/>
            <person name="Price C."/>
            <person name="Pritchard B.L."/>
            <person name="Quail M.A."/>
            <person name="Rabbinowitsch E."/>
            <person name="Rawlins N."/>
            <person name="Rajandream M.A."/>
            <person name="Reichard U."/>
            <person name="Renauld H."/>
            <person name="Robson G.D."/>
            <person name="Rodriguez de Cordoba S."/>
            <person name="Rodriguez-Pena J.M."/>
            <person name="Ronning C.M."/>
            <person name="Rutter S."/>
            <person name="Salzberg S.L."/>
            <person name="Sanchez M."/>
            <person name="Sanchez-Ferrero J.C."/>
            <person name="Saunders D."/>
            <person name="Seeger K."/>
            <person name="Squares R."/>
            <person name="Squares S."/>
            <person name="Takeuchi M."/>
            <person name="Tekaia F."/>
            <person name="Turner G."/>
            <person name="Vazquez de Aldana C.R."/>
            <person name="Weidman J."/>
            <person name="White O."/>
            <person name="Woodward J."/>
            <person name="Yu J.H."/>
            <person name="Fraser C."/>
            <person name="Galagan J.E."/>
            <person name="Asai K."/>
            <person name="Machida M."/>
            <person name="Hall N."/>
            <person name="Barrell B."/>
            <person name="Denning D.W."/>
        </authorList>
    </citation>
    <scope>NUCLEOTIDE SEQUENCE [LARGE SCALE GENOMIC DNA]</scope>
    <source>
        <strain evidence="8 9">Af293</strain>
    </source>
</reference>
<sequence length="549" mass="62039">MFPPFFASALHYESFQRNYARFPLYTSLLFPKARNELSSGMAPDTTLSIRSGRPETPMKSSKTNKERSKRCRSERSKTEGRGRVLLAETIGRALYHSHAGLPHDVNHIPHDLFEFHETPAQGSSSIWLSVANHNGRSSGSTGSSMRTSDDTLSARSYDTLPTGSSCISEEDAHSQRNRSILASQKSLPHKRIVSLDGQPSVDDVERLATRYGQASHMGLLDPSYSIFLNGDRTAGLCFKVLNKVAIVMGDPMCDPTKICSVLDEFKRYRRRQRWDISFLGAGQMLVSYIRMRNKKWTVLEFGKERVLNPLANEVLLETSGKRILTQNRQLLNPSKGGITLHIYAPSLETDYELETELCAIYDEWRMARNKSGRLQAFITEYDPFLMPNLMTYIYTRGQNGKVNGFAALRWIGEKNGYHVDPCIAAPRAPKGISDLLIFASMAWLRQIGISHLSFGYEPSDSLAEVSGMPSPLAHLTRQIYRYTFQRLPIGGKKAYFDKFKPDEEQDSPLYLIFPSTIPEPRPIIAMAHVANISIRKLWFHHRSKPAVPQ</sequence>
<dbReference type="OMA" id="THTAALC"/>
<keyword evidence="4" id="KW-1133">Transmembrane helix</keyword>
<evidence type="ECO:0000256" key="4">
    <source>
        <dbReference type="ARBA" id="ARBA00022989"/>
    </source>
</evidence>
<evidence type="ECO:0000313" key="9">
    <source>
        <dbReference type="Proteomes" id="UP000002530"/>
    </source>
</evidence>
<feature type="region of interest" description="Disordered" evidence="6">
    <location>
        <begin position="39"/>
        <end position="80"/>
    </location>
</feature>
<gene>
    <name evidence="8" type="ORF">AFUA_8G01260</name>
</gene>
<dbReference type="GO" id="GO:0005886">
    <property type="term" value="C:plasma membrane"/>
    <property type="evidence" value="ECO:0007669"/>
    <property type="project" value="UniProtKB-SubCell"/>
</dbReference>
<comment type="subcellular location">
    <subcellularLocation>
        <location evidence="1">Cell membrane</location>
        <topology evidence="1">Multi-pass membrane protein</topology>
    </subcellularLocation>
</comment>
<dbReference type="KEGG" id="afm:AFUA_8G01260"/>
<dbReference type="OrthoDB" id="5421852at2759"/>
<evidence type="ECO:0000256" key="5">
    <source>
        <dbReference type="ARBA" id="ARBA00023136"/>
    </source>
</evidence>
<keyword evidence="9" id="KW-1185">Reference proteome</keyword>
<dbReference type="GO" id="GO:0016755">
    <property type="term" value="F:aminoacyltransferase activity"/>
    <property type="evidence" value="ECO:0000318"/>
    <property type="project" value="GO_Central"/>
</dbReference>
<dbReference type="Pfam" id="PF09924">
    <property type="entry name" value="LPG_synthase_C"/>
    <property type="match status" value="1"/>
</dbReference>
<comment type="caution">
    <text evidence="8">The sequence shown here is derived from an EMBL/GenBank/DDBJ whole genome shotgun (WGS) entry which is preliminary data.</text>
</comment>
<keyword evidence="3" id="KW-0812">Transmembrane</keyword>
<evidence type="ECO:0000256" key="3">
    <source>
        <dbReference type="ARBA" id="ARBA00022692"/>
    </source>
</evidence>
<protein>
    <recommendedName>
        <fullName evidence="7">Phosphatidylglycerol lysyltransferase C-terminal domain-containing protein</fullName>
    </recommendedName>
</protein>
<dbReference type="PANTHER" id="PTHR34697:SF2">
    <property type="entry name" value="PHOSPHATIDYLGLYCEROL LYSYLTRANSFERASE"/>
    <property type="match status" value="1"/>
</dbReference>
<organism evidence="8 9">
    <name type="scientific">Aspergillus fumigatus (strain ATCC MYA-4609 / CBS 101355 / FGSC A1100 / Af293)</name>
    <name type="common">Neosartorya fumigata</name>
    <dbReference type="NCBI Taxonomy" id="330879"/>
    <lineage>
        <taxon>Eukaryota</taxon>
        <taxon>Fungi</taxon>
        <taxon>Dikarya</taxon>
        <taxon>Ascomycota</taxon>
        <taxon>Pezizomycotina</taxon>
        <taxon>Eurotiomycetes</taxon>
        <taxon>Eurotiomycetidae</taxon>
        <taxon>Eurotiales</taxon>
        <taxon>Aspergillaceae</taxon>
        <taxon>Aspergillus</taxon>
        <taxon>Aspergillus subgen. Fumigati</taxon>
    </lineage>
</organism>
<evidence type="ECO:0000256" key="2">
    <source>
        <dbReference type="ARBA" id="ARBA00022475"/>
    </source>
</evidence>
<evidence type="ECO:0000313" key="8">
    <source>
        <dbReference type="EMBL" id="EAL85042.1"/>
    </source>
</evidence>
<dbReference type="GO" id="GO:0055091">
    <property type="term" value="P:phospholipid homeostasis"/>
    <property type="evidence" value="ECO:0000318"/>
    <property type="project" value="GO_Central"/>
</dbReference>
<keyword evidence="5" id="KW-0472">Membrane</keyword>
<feature type="domain" description="Phosphatidylglycerol lysyltransferase C-terminal" evidence="7">
    <location>
        <begin position="213"/>
        <end position="505"/>
    </location>
</feature>
<accession>Q4WB70</accession>
<dbReference type="Proteomes" id="UP000002530">
    <property type="component" value="Unassembled WGS sequence"/>
</dbReference>
<dbReference type="PANTHER" id="PTHR34697">
    <property type="entry name" value="PHOSPHATIDYLGLYCEROL LYSYLTRANSFERASE"/>
    <property type="match status" value="1"/>
</dbReference>
<dbReference type="InterPro" id="IPR024320">
    <property type="entry name" value="LPG_synthase_C"/>
</dbReference>
<dbReference type="VEuPathDB" id="FungiDB:Afu8g01260"/>
<dbReference type="EMBL" id="AAHF01000014">
    <property type="protein sequence ID" value="EAL85042.1"/>
    <property type="molecule type" value="Genomic_DNA"/>
</dbReference>
<evidence type="ECO:0000259" key="7">
    <source>
        <dbReference type="Pfam" id="PF09924"/>
    </source>
</evidence>
<dbReference type="InParanoid" id="Q4WB70"/>
<evidence type="ECO:0000256" key="6">
    <source>
        <dbReference type="SAM" id="MobiDB-lite"/>
    </source>
</evidence>
<proteinExistence type="predicted"/>
<evidence type="ECO:0000256" key="1">
    <source>
        <dbReference type="ARBA" id="ARBA00004651"/>
    </source>
</evidence>
<name>Q4WB70_ASPFU</name>
<dbReference type="InterPro" id="IPR051211">
    <property type="entry name" value="PG_lysyltransferase"/>
</dbReference>